<dbReference type="STRING" id="1618578.UV74_C0013G0167"/>
<evidence type="ECO:0008006" key="3">
    <source>
        <dbReference type="Google" id="ProtNLM"/>
    </source>
</evidence>
<organism evidence="1 2">
    <name type="scientific">Candidatus Woesebacteria bacterium GW2011_GWB1_43_14</name>
    <dbReference type="NCBI Taxonomy" id="1618578"/>
    <lineage>
        <taxon>Bacteria</taxon>
        <taxon>Candidatus Woeseibacteriota</taxon>
    </lineage>
</organism>
<name>A0A0G1DGP1_9BACT</name>
<accession>A0A0G1DGP1</accession>
<proteinExistence type="predicted"/>
<dbReference type="Proteomes" id="UP000034090">
    <property type="component" value="Unassembled WGS sequence"/>
</dbReference>
<evidence type="ECO:0000313" key="1">
    <source>
        <dbReference type="EMBL" id="KKS97045.1"/>
    </source>
</evidence>
<sequence>MKNNNLSGQALLFVLLAMAVVATLVLSAVSRSISDVEVTTVEEDSLRAFNAAEAGVEQALVGLVSEGTYDVGTEGASYQLDVKTIGDQESSYNYPFDLSSGSTGIVWFVSHDADENPSCSGLPCYTESSIRVCWGLEGYSSGQSTTPAVEVAVLYDTGGLKIARAAYDPNNARVGGSGFSGQDGQCTAGEVSYAFSKNISFADLGIADSSGLQLMSVRMLYNDVGQPLGVVTPGQLLPSQGNLIESTGISGDANRRVQVYALYATLPSLFESAIATTSSGGIIQ</sequence>
<protein>
    <recommendedName>
        <fullName evidence="3">Type 4 fimbrial biogenesis protein PilX N-terminal domain-containing protein</fullName>
    </recommendedName>
</protein>
<comment type="caution">
    <text evidence="1">The sequence shown here is derived from an EMBL/GenBank/DDBJ whole genome shotgun (WGS) entry which is preliminary data.</text>
</comment>
<evidence type="ECO:0000313" key="2">
    <source>
        <dbReference type="Proteomes" id="UP000034090"/>
    </source>
</evidence>
<dbReference type="AlphaFoldDB" id="A0A0G1DGP1"/>
<reference evidence="1 2" key="1">
    <citation type="journal article" date="2015" name="Nature">
        <title>rRNA introns, odd ribosomes, and small enigmatic genomes across a large radiation of phyla.</title>
        <authorList>
            <person name="Brown C.T."/>
            <person name="Hug L.A."/>
            <person name="Thomas B.C."/>
            <person name="Sharon I."/>
            <person name="Castelle C.J."/>
            <person name="Singh A."/>
            <person name="Wilkins M.J."/>
            <person name="Williams K.H."/>
            <person name="Banfield J.F."/>
        </authorList>
    </citation>
    <scope>NUCLEOTIDE SEQUENCE [LARGE SCALE GENOMIC DNA]</scope>
</reference>
<dbReference type="EMBL" id="LCFQ01000013">
    <property type="protein sequence ID" value="KKS97045.1"/>
    <property type="molecule type" value="Genomic_DNA"/>
</dbReference>
<gene>
    <name evidence="1" type="ORF">UV74_C0013G0167</name>
</gene>